<gene>
    <name evidence="1" type="ORF">A4X03_0g7599</name>
</gene>
<dbReference type="Proteomes" id="UP000077671">
    <property type="component" value="Unassembled WGS sequence"/>
</dbReference>
<dbReference type="Gene3D" id="1.10.443.10">
    <property type="entry name" value="Intergrase catalytic core"/>
    <property type="match status" value="1"/>
</dbReference>
<reference evidence="1" key="2">
    <citation type="journal article" date="2019" name="IMA Fungus">
        <title>Genome sequencing and comparison of five Tilletia species to identify candidate genes for the detection of regulated species infecting wheat.</title>
        <authorList>
            <person name="Nguyen H.D.T."/>
            <person name="Sultana T."/>
            <person name="Kesanakurti P."/>
            <person name="Hambleton S."/>
        </authorList>
    </citation>
    <scope>NUCLEOTIDE SEQUENCE</scope>
    <source>
        <strain evidence="1">DAOMC 238032</strain>
    </source>
</reference>
<dbReference type="PANTHER" id="PTHR33050:SF7">
    <property type="entry name" value="RIBONUCLEASE H"/>
    <property type="match status" value="1"/>
</dbReference>
<dbReference type="InterPro" id="IPR052055">
    <property type="entry name" value="Hepadnavirus_pol/RT"/>
</dbReference>
<dbReference type="EMBL" id="LWDD02001868">
    <property type="protein sequence ID" value="KAE8244222.1"/>
    <property type="molecule type" value="Genomic_DNA"/>
</dbReference>
<dbReference type="SUPFAM" id="SSF56672">
    <property type="entry name" value="DNA/RNA polymerases"/>
    <property type="match status" value="1"/>
</dbReference>
<accession>A0A177VGF2</accession>
<dbReference type="Gene3D" id="3.30.70.270">
    <property type="match status" value="1"/>
</dbReference>
<dbReference type="InterPro" id="IPR011010">
    <property type="entry name" value="DNA_brk_join_enz"/>
</dbReference>
<evidence type="ECO:0000313" key="2">
    <source>
        <dbReference type="Proteomes" id="UP000077671"/>
    </source>
</evidence>
<dbReference type="PANTHER" id="PTHR33050">
    <property type="entry name" value="REVERSE TRANSCRIPTASE DOMAIN-CONTAINING PROTEIN"/>
    <property type="match status" value="1"/>
</dbReference>
<dbReference type="InterPro" id="IPR013762">
    <property type="entry name" value="Integrase-like_cat_sf"/>
</dbReference>
<dbReference type="InterPro" id="IPR043502">
    <property type="entry name" value="DNA/RNA_pol_sf"/>
</dbReference>
<reference evidence="1" key="1">
    <citation type="submission" date="2016-04" db="EMBL/GenBank/DDBJ databases">
        <authorList>
            <person name="Nguyen H.D."/>
            <person name="Kesanakurti P."/>
            <person name="Cullis J."/>
            <person name="Levesque C.A."/>
            <person name="Hambleton S."/>
        </authorList>
    </citation>
    <scope>NUCLEOTIDE SEQUENCE</scope>
    <source>
        <strain evidence="1">DAOMC 238032</strain>
    </source>
</reference>
<dbReference type="AlphaFoldDB" id="A0A177VGF2"/>
<dbReference type="GO" id="GO:0015074">
    <property type="term" value="P:DNA integration"/>
    <property type="evidence" value="ECO:0007669"/>
    <property type="project" value="InterPro"/>
</dbReference>
<organism evidence="1 2">
    <name type="scientific">Tilletia caries</name>
    <name type="common">wheat bunt fungus</name>
    <dbReference type="NCBI Taxonomy" id="13290"/>
    <lineage>
        <taxon>Eukaryota</taxon>
        <taxon>Fungi</taxon>
        <taxon>Dikarya</taxon>
        <taxon>Basidiomycota</taxon>
        <taxon>Ustilaginomycotina</taxon>
        <taxon>Exobasidiomycetes</taxon>
        <taxon>Tilletiales</taxon>
        <taxon>Tilletiaceae</taxon>
        <taxon>Tilletia</taxon>
    </lineage>
</organism>
<dbReference type="SUPFAM" id="SSF56349">
    <property type="entry name" value="DNA breaking-rejoining enzymes"/>
    <property type="match status" value="1"/>
</dbReference>
<protein>
    <recommendedName>
        <fullName evidence="3">Reverse transcriptase domain-containing protein</fullName>
    </recommendedName>
</protein>
<dbReference type="GO" id="GO:0003677">
    <property type="term" value="F:DNA binding"/>
    <property type="evidence" value="ECO:0007669"/>
    <property type="project" value="InterPro"/>
</dbReference>
<name>A0A177VGF2_9BASI</name>
<sequence length="652" mass="70963">MHKLAGANPSPLSADGYEKMLKDLDLFHAYSEVVEGLRSGFDFGIPPVSSFRSPPNHGSATNDFDTLNASIDKEVSLGRSLGPFSQDQVEEMLGPFQTSPLGLVPKPNGKWRMVQDFSYPKKGAYASVNSYIESDEFVCAWDGFLALVDLIRSFPSGSDAAMADAGEAFRAIPARPDQLPGLVYKTPDNRFIVDLRLPFGLASATGVWGLVADATRAIIERLFEKEGVRVVKWVDDFVFVRPPTCPVSLDDIMAATAPLGFPWHATKRSAFAPTIRFIGFHFDLHHYTVWLPDDKAAKFLDRIKVFTTRGPISLKQTQEVIGSLQHVAVMARDLAPYLSEMVASLYAFEDKNPFAKLFVGDKVRSDAKEWVSALSSNFRRSFAAPGPPFELPIYVDASTEWGVGILVGERWAAWRLQPGWEADASGILWAEAIALEFGILAALALGAEGHSVLVHGDNQGVIGSFRRGRSRGRQANSVLKRILKLERTWRVESTRTAGIVKAVVSVGGRLDPLAALLHHLSLSPVDHALASSTPLFAFRSNDSPPGSLLRPLTKIEFLAEFNAALVRAGRVAFLGHSFRIGGATVHWHAGAAVADIKLLDGWTSNSVNRYLRDYGRGLLAVHQRTAASIANVSSAQPVPLAPVSLPAPAPRP</sequence>
<evidence type="ECO:0000313" key="1">
    <source>
        <dbReference type="EMBL" id="KAE8244222.1"/>
    </source>
</evidence>
<dbReference type="GO" id="GO:0006310">
    <property type="term" value="P:DNA recombination"/>
    <property type="evidence" value="ECO:0007669"/>
    <property type="project" value="InterPro"/>
</dbReference>
<dbReference type="Gene3D" id="3.10.10.10">
    <property type="entry name" value="HIV Type 1 Reverse Transcriptase, subunit A, domain 1"/>
    <property type="match status" value="1"/>
</dbReference>
<evidence type="ECO:0008006" key="3">
    <source>
        <dbReference type="Google" id="ProtNLM"/>
    </source>
</evidence>
<dbReference type="InterPro" id="IPR043128">
    <property type="entry name" value="Rev_trsase/Diguanyl_cyclase"/>
</dbReference>
<proteinExistence type="predicted"/>
<comment type="caution">
    <text evidence="1">The sequence shown here is derived from an EMBL/GenBank/DDBJ whole genome shotgun (WGS) entry which is preliminary data.</text>
</comment>